<comment type="caution">
    <text evidence="2">The sequence shown here is derived from an EMBL/GenBank/DDBJ whole genome shotgun (WGS) entry which is preliminary data.</text>
</comment>
<feature type="transmembrane region" description="Helical" evidence="1">
    <location>
        <begin position="21"/>
        <end position="42"/>
    </location>
</feature>
<dbReference type="GeneID" id="66129266"/>
<keyword evidence="1" id="KW-0472">Membrane</keyword>
<protein>
    <submittedName>
        <fullName evidence="2">Uncharacterized protein</fullName>
    </submittedName>
</protein>
<keyword evidence="1" id="KW-0812">Transmembrane</keyword>
<sequence>MATAQNRSTEPTPYLCLKSRWLLAVWNEWTLFAGLVLAIVLLDGNSAWSSSSSSSSSLNTSVSISSNTDVQNVQLAFLDDLETVVANDLTAEAAYLNSTLNDTITTAYTAVAAIDLRTVLQQLADSINRTVSSSLASQNNELESLKSLLDSQAVYVGTSVSLDNMNINYTWIGSYLESEIRNRTITNAYEKYFENLPEYFAFFDSLTNETLQNVSAAFDLVDLSGPELYNYSNSSGSALHLAYSSTTASKTSKAVYVLVALMAVFVVAQMLLDWLRFAHEQKQATCFPLEASEKTDFLEYSFRVVDFEAFRLAETLALFFGDTIRLNFLASFWLGVRSNAKNLIKYIVFSLLLYSCWTQKTSSSVDVSLTGSTRLHNTSHTLKTDFGFGSESLLDGIREIYDDFEAQVRQFLDNEGLAPFVAYAGPNSSFLADYSWPDEMATDLTVAVNSTVSQGKLHLSQSNASPGVCPLLYYAFALCVGATLTMVAISVYTLR</sequence>
<evidence type="ECO:0000313" key="2">
    <source>
        <dbReference type="EMBL" id="KAG7815876.1"/>
    </source>
</evidence>
<dbReference type="AlphaFoldDB" id="A0AAN6I3G9"/>
<organism evidence="2 3">
    <name type="scientific">Pichia angusta</name>
    <name type="common">Yeast</name>
    <name type="synonym">Hansenula polymorpha</name>
    <dbReference type="NCBI Taxonomy" id="870730"/>
    <lineage>
        <taxon>Eukaryota</taxon>
        <taxon>Fungi</taxon>
        <taxon>Dikarya</taxon>
        <taxon>Ascomycota</taxon>
        <taxon>Saccharomycotina</taxon>
        <taxon>Pichiomycetes</taxon>
        <taxon>Pichiales</taxon>
        <taxon>Pichiaceae</taxon>
        <taxon>Ogataea</taxon>
    </lineage>
</organism>
<evidence type="ECO:0000256" key="1">
    <source>
        <dbReference type="SAM" id="Phobius"/>
    </source>
</evidence>
<dbReference type="EMBL" id="JAHLUX010000013">
    <property type="protein sequence ID" value="KAG7815876.1"/>
    <property type="molecule type" value="Genomic_DNA"/>
</dbReference>
<proteinExistence type="predicted"/>
<name>A0AAN6I3G9_PICAN</name>
<dbReference type="Proteomes" id="UP001196530">
    <property type="component" value="Unassembled WGS sequence"/>
</dbReference>
<reference evidence="2" key="1">
    <citation type="journal article" date="2021" name="G3 (Bethesda)">
        <title>Genomic diversity, chromosomal rearrangements, and interspecies hybridization in the ogataea polymorpha species complex.</title>
        <authorList>
            <person name="Hanson S.J."/>
            <person name="Cinneide E.O."/>
            <person name="Salzberg L.I."/>
            <person name="Wolfe K.H."/>
            <person name="McGowan J."/>
            <person name="Fitzpatrick D.A."/>
            <person name="Matlin K."/>
        </authorList>
    </citation>
    <scope>NUCLEOTIDE SEQUENCE</scope>
    <source>
        <strain evidence="2">61-244</strain>
    </source>
</reference>
<accession>A0AAN6I3G9</accession>
<keyword evidence="1" id="KW-1133">Transmembrane helix</keyword>
<gene>
    <name evidence="2" type="ORF">KL928_005215</name>
</gene>
<evidence type="ECO:0000313" key="3">
    <source>
        <dbReference type="Proteomes" id="UP001196530"/>
    </source>
</evidence>
<feature type="transmembrane region" description="Helical" evidence="1">
    <location>
        <begin position="471"/>
        <end position="494"/>
    </location>
</feature>
<feature type="transmembrane region" description="Helical" evidence="1">
    <location>
        <begin position="254"/>
        <end position="272"/>
    </location>
</feature>
<dbReference type="RefSeq" id="XP_043057455.1">
    <property type="nucleotide sequence ID" value="XM_043206000.1"/>
</dbReference>